<dbReference type="STRING" id="1915400.FM21_34490"/>
<dbReference type="SMART" id="SM00960">
    <property type="entry name" value="Robl_LC7"/>
    <property type="match status" value="1"/>
</dbReference>
<evidence type="ECO:0000313" key="3">
    <source>
        <dbReference type="Proteomes" id="UP000029095"/>
    </source>
</evidence>
<comment type="caution">
    <text evidence="2">The sequence shown here is derived from an EMBL/GenBank/DDBJ whole genome shotgun (WGS) entry which is preliminary data.</text>
</comment>
<evidence type="ECO:0000259" key="1">
    <source>
        <dbReference type="SMART" id="SM00960"/>
    </source>
</evidence>
<proteinExistence type="predicted"/>
<dbReference type="Proteomes" id="UP000029095">
    <property type="component" value="Unassembled WGS sequence"/>
</dbReference>
<dbReference type="AlphaFoldDB" id="A0A086MR83"/>
<name>A0A086MR83_9ACTN</name>
<protein>
    <recommendedName>
        <fullName evidence="1">Roadblock/LAMTOR2 domain-containing protein</fullName>
    </recommendedName>
</protein>
<dbReference type="InterPro" id="IPR053141">
    <property type="entry name" value="Mycobact_SerProt_Inhib_Rv3364c"/>
</dbReference>
<dbReference type="PANTHER" id="PTHR36222">
    <property type="entry name" value="SERINE PROTEASE INHIBITOR RV3364C"/>
    <property type="match status" value="1"/>
</dbReference>
<accession>A0A086MR83</accession>
<feature type="domain" description="Roadblock/LAMTOR2" evidence="1">
    <location>
        <begin position="15"/>
        <end position="114"/>
    </location>
</feature>
<gene>
    <name evidence="2" type="ORF">FM21_34490</name>
</gene>
<dbReference type="EMBL" id="JNFQ01000007">
    <property type="protein sequence ID" value="KFG71401.1"/>
    <property type="molecule type" value="Genomic_DNA"/>
</dbReference>
<dbReference type="HOGENOM" id="CLU_094585_2_1_11"/>
<evidence type="ECO:0000313" key="2">
    <source>
        <dbReference type="EMBL" id="KFG71401.1"/>
    </source>
</evidence>
<organism evidence="2 3">
    <name type="scientific">Streptomyces mutabilis</name>
    <dbReference type="NCBI Taxonomy" id="67332"/>
    <lineage>
        <taxon>Bacteria</taxon>
        <taxon>Bacillati</taxon>
        <taxon>Actinomycetota</taxon>
        <taxon>Actinomycetes</taxon>
        <taxon>Kitasatosporales</taxon>
        <taxon>Streptomycetaceae</taxon>
        <taxon>Streptomyces</taxon>
    </lineage>
</organism>
<sequence length="150" mass="15427">MTEQQQPTADTHDVSWVLNRLASSNGVEHAVLFTSDGLVLAHSEGLHRDVADRTAASSSSLFALGRGVGEFAPTPDGTTPTPDGATPRKIIIDLPGACVLVFAAGHNTVLAVSVSAEMTDAQVAVASADTIKAIKGLAPVLAARERTLTS</sequence>
<dbReference type="RefSeq" id="WP_043385798.1">
    <property type="nucleotide sequence ID" value="NZ_KN039950.1"/>
</dbReference>
<dbReference type="InterPro" id="IPR004942">
    <property type="entry name" value="Roadblock/LAMTOR2_dom"/>
</dbReference>
<reference evidence="2 3" key="1">
    <citation type="submission" date="2014-05" db="EMBL/GenBank/DDBJ databases">
        <title>Complete genome sequence of the Streptomyces mutabilis TRM45540.</title>
        <authorList>
            <person name="Luo X."/>
            <person name="Zhang L."/>
        </authorList>
    </citation>
    <scope>NUCLEOTIDE SEQUENCE [LARGE SCALE GENOMIC DNA]</scope>
    <source>
        <strain evidence="2 3">TRM45540</strain>
    </source>
</reference>
<dbReference type="PANTHER" id="PTHR36222:SF1">
    <property type="entry name" value="SERINE PROTEASE INHIBITOR RV3364C"/>
    <property type="match status" value="1"/>
</dbReference>
<dbReference type="Pfam" id="PF03259">
    <property type="entry name" value="Robl_LC7"/>
    <property type="match status" value="1"/>
</dbReference>
<keyword evidence="3" id="KW-1185">Reference proteome</keyword>
<dbReference type="Gene3D" id="3.30.450.30">
    <property type="entry name" value="Dynein light chain 2a, cytoplasmic"/>
    <property type="match status" value="1"/>
</dbReference>
<dbReference type="SUPFAM" id="SSF103196">
    <property type="entry name" value="Roadblock/LC7 domain"/>
    <property type="match status" value="1"/>
</dbReference>